<proteinExistence type="predicted"/>
<keyword evidence="2" id="KW-1185">Reference proteome</keyword>
<reference evidence="1" key="1">
    <citation type="submission" date="2022-01" db="EMBL/GenBank/DDBJ databases">
        <authorList>
            <person name="King R."/>
        </authorList>
    </citation>
    <scope>NUCLEOTIDE SEQUENCE</scope>
</reference>
<evidence type="ECO:0000313" key="2">
    <source>
        <dbReference type="Proteomes" id="UP001152798"/>
    </source>
</evidence>
<sequence length="88" mass="9825">MYAHSSKESQKVIGRVERAGFRSSSQGQVNPTVASKEHSRVHLCLGLALRKDLNPLDYRLWSELENIACHATEHNLNWKPQAISGPSS</sequence>
<dbReference type="AlphaFoldDB" id="A0A9P0H5U8"/>
<protein>
    <submittedName>
        <fullName evidence="1">Uncharacterized protein</fullName>
    </submittedName>
</protein>
<organism evidence="1 2">
    <name type="scientific">Nezara viridula</name>
    <name type="common">Southern green stink bug</name>
    <name type="synonym">Cimex viridulus</name>
    <dbReference type="NCBI Taxonomy" id="85310"/>
    <lineage>
        <taxon>Eukaryota</taxon>
        <taxon>Metazoa</taxon>
        <taxon>Ecdysozoa</taxon>
        <taxon>Arthropoda</taxon>
        <taxon>Hexapoda</taxon>
        <taxon>Insecta</taxon>
        <taxon>Pterygota</taxon>
        <taxon>Neoptera</taxon>
        <taxon>Paraneoptera</taxon>
        <taxon>Hemiptera</taxon>
        <taxon>Heteroptera</taxon>
        <taxon>Panheteroptera</taxon>
        <taxon>Pentatomomorpha</taxon>
        <taxon>Pentatomoidea</taxon>
        <taxon>Pentatomidae</taxon>
        <taxon>Pentatominae</taxon>
        <taxon>Nezara</taxon>
    </lineage>
</organism>
<accession>A0A9P0H5U8</accession>
<gene>
    <name evidence="1" type="ORF">NEZAVI_LOCUS6143</name>
</gene>
<dbReference type="Proteomes" id="UP001152798">
    <property type="component" value="Chromosome 3"/>
</dbReference>
<dbReference type="EMBL" id="OV725079">
    <property type="protein sequence ID" value="CAH1395984.1"/>
    <property type="molecule type" value="Genomic_DNA"/>
</dbReference>
<name>A0A9P0H5U8_NEZVI</name>
<evidence type="ECO:0000313" key="1">
    <source>
        <dbReference type="EMBL" id="CAH1395984.1"/>
    </source>
</evidence>